<gene>
    <name evidence="3" type="ORF">PAT3040_00912</name>
</gene>
<comment type="similarity">
    <text evidence="1">Belongs to the AHA1 family.</text>
</comment>
<evidence type="ECO:0000259" key="2">
    <source>
        <dbReference type="Pfam" id="PF08327"/>
    </source>
</evidence>
<dbReference type="Pfam" id="PF08327">
    <property type="entry name" value="AHSA1"/>
    <property type="match status" value="1"/>
</dbReference>
<comment type="caution">
    <text evidence="3">The sequence shown here is derived from an EMBL/GenBank/DDBJ whole genome shotgun (WGS) entry which is preliminary data.</text>
</comment>
<dbReference type="InterPro" id="IPR013538">
    <property type="entry name" value="ASHA1/2-like_C"/>
</dbReference>
<evidence type="ECO:0000313" key="4">
    <source>
        <dbReference type="Proteomes" id="UP000245202"/>
    </source>
</evidence>
<dbReference type="EMBL" id="BDQX01000043">
    <property type="protein sequence ID" value="GBG06387.1"/>
    <property type="molecule type" value="Genomic_DNA"/>
</dbReference>
<keyword evidence="4" id="KW-1185">Reference proteome</keyword>
<dbReference type="AlphaFoldDB" id="A0A2R5EIN6"/>
<dbReference type="Proteomes" id="UP000245202">
    <property type="component" value="Unassembled WGS sequence"/>
</dbReference>
<evidence type="ECO:0000313" key="3">
    <source>
        <dbReference type="EMBL" id="GBG06387.1"/>
    </source>
</evidence>
<sequence>MREAGMFMDNNGSSTKLEDVVQQVFIAAPPDKVWEAVATSEGIAAWFMPNDFQAELGHVFHLEAGPFGKSRCEVIELDPPNRLAFSWDKDWTVTFQLEETAGGTNFTLTHGGWDENTATSFGEKHAVVRERMAGGWVGIVKKLAEYAGQ</sequence>
<feature type="domain" description="Activator of Hsp90 ATPase homologue 1/2-like C-terminal" evidence="2">
    <location>
        <begin position="27"/>
        <end position="147"/>
    </location>
</feature>
<organism evidence="3 4">
    <name type="scientific">Paenibacillus agaridevorans</name>
    <dbReference type="NCBI Taxonomy" id="171404"/>
    <lineage>
        <taxon>Bacteria</taxon>
        <taxon>Bacillati</taxon>
        <taxon>Bacillota</taxon>
        <taxon>Bacilli</taxon>
        <taxon>Bacillales</taxon>
        <taxon>Paenibacillaceae</taxon>
        <taxon>Paenibacillus</taxon>
    </lineage>
</organism>
<proteinExistence type="inferred from homology"/>
<name>A0A2R5EIN6_9BACL</name>
<dbReference type="Gene3D" id="3.30.530.20">
    <property type="match status" value="1"/>
</dbReference>
<accession>A0A2R5EIN6</accession>
<dbReference type="SUPFAM" id="SSF55961">
    <property type="entry name" value="Bet v1-like"/>
    <property type="match status" value="1"/>
</dbReference>
<evidence type="ECO:0000256" key="1">
    <source>
        <dbReference type="ARBA" id="ARBA00006817"/>
    </source>
</evidence>
<protein>
    <submittedName>
        <fullName evidence="3">SRPBCC domain-containing protein</fullName>
    </submittedName>
</protein>
<dbReference type="InterPro" id="IPR023393">
    <property type="entry name" value="START-like_dom_sf"/>
</dbReference>
<dbReference type="CDD" id="cd07814">
    <property type="entry name" value="SRPBCC_CalC_Aha1-like"/>
    <property type="match status" value="1"/>
</dbReference>
<reference evidence="3 4" key="1">
    <citation type="submission" date="2017-08" db="EMBL/GenBank/DDBJ databases">
        <title>Substantial Increase in Enzyme Production by Combined Drug-Resistance Mutations in Paenibacillus agaridevorans.</title>
        <authorList>
            <person name="Tanaka Y."/>
            <person name="Funane K."/>
            <person name="Hosaka T."/>
            <person name="Shiwa Y."/>
            <person name="Fujita N."/>
            <person name="Miyazaki T."/>
            <person name="Yoshikawa H."/>
            <person name="Murakami K."/>
            <person name="Kasahara K."/>
            <person name="Inaoka T."/>
            <person name="Hiraga Y."/>
            <person name="Ochi K."/>
        </authorList>
    </citation>
    <scope>NUCLEOTIDE SEQUENCE [LARGE SCALE GENOMIC DNA]</scope>
    <source>
        <strain evidence="3 4">T-3040</strain>
    </source>
</reference>